<dbReference type="PROSITE" id="PS00931">
    <property type="entry name" value="CUTINASE_2"/>
    <property type="match status" value="1"/>
</dbReference>
<dbReference type="Pfam" id="PF01083">
    <property type="entry name" value="Cutinase"/>
    <property type="match status" value="1"/>
</dbReference>
<feature type="region of interest" description="Disordered" evidence="13">
    <location>
        <begin position="21"/>
        <end position="48"/>
    </location>
</feature>
<gene>
    <name evidence="14" type="ORF">Agabi119p4_3325</name>
</gene>
<dbReference type="Proteomes" id="UP000629468">
    <property type="component" value="Unassembled WGS sequence"/>
</dbReference>
<proteinExistence type="inferred from homology"/>
<dbReference type="InterPro" id="IPR043580">
    <property type="entry name" value="CUTINASE_1"/>
</dbReference>
<comment type="subcellular location">
    <subcellularLocation>
        <location evidence="1 12">Secreted</location>
    </subcellularLocation>
</comment>
<dbReference type="GO" id="GO:0016052">
    <property type="term" value="P:carbohydrate catabolic process"/>
    <property type="evidence" value="ECO:0007669"/>
    <property type="project" value="TreeGrafter"/>
</dbReference>
<comment type="caution">
    <text evidence="14">The sequence shown here is derived from an EMBL/GenBank/DDBJ whole genome shotgun (WGS) entry which is preliminary data.</text>
</comment>
<comment type="similarity">
    <text evidence="2 12">Belongs to the cutinase family.</text>
</comment>
<evidence type="ECO:0000256" key="7">
    <source>
        <dbReference type="ARBA" id="ARBA00022801"/>
    </source>
</evidence>
<evidence type="ECO:0000256" key="6">
    <source>
        <dbReference type="ARBA" id="ARBA00022729"/>
    </source>
</evidence>
<keyword evidence="5 12" id="KW-0964">Secreted</keyword>
<dbReference type="PROSITE" id="PS00155">
    <property type="entry name" value="CUTINASE_1"/>
    <property type="match status" value="1"/>
</dbReference>
<comment type="function">
    <text evidence="12">Catalyzes the hydrolysis of complex carboxylic polyesters found in the cell wall of plants. Degrades cutin, a macromolecule that forms the structure of the plant cuticle.</text>
</comment>
<dbReference type="PANTHER" id="PTHR48250">
    <property type="entry name" value="CUTINASE 2-RELATED"/>
    <property type="match status" value="1"/>
</dbReference>
<dbReference type="InterPro" id="IPR011150">
    <property type="entry name" value="Cutinase_monf"/>
</dbReference>
<sequence>MLQSSSPEVLAKFGPLDQLLGLPSRMRSNHDSEEGGDPEGARNMARDVTSVASSCPDTAIVMSGYSQGAQLVHLSASQISSSVQNRVNAVVVFGDPDNGDGFPGVLNGRSITFCANGDNICDGGVIVLPAHLSYGSNAGQAADFVVSRV</sequence>
<evidence type="ECO:0000256" key="12">
    <source>
        <dbReference type="RuleBase" id="RU361263"/>
    </source>
</evidence>
<dbReference type="SMART" id="SM01110">
    <property type="entry name" value="Cutinase"/>
    <property type="match status" value="1"/>
</dbReference>
<dbReference type="InterPro" id="IPR000675">
    <property type="entry name" value="Cutinase/axe"/>
</dbReference>
<dbReference type="InterPro" id="IPR043579">
    <property type="entry name" value="CUTINASE_2"/>
</dbReference>
<dbReference type="GO" id="GO:0050525">
    <property type="term" value="F:cutinase activity"/>
    <property type="evidence" value="ECO:0007669"/>
    <property type="project" value="UniProtKB-UniRule"/>
</dbReference>
<keyword evidence="8 11" id="KW-1015">Disulfide bond</keyword>
<evidence type="ECO:0000256" key="13">
    <source>
        <dbReference type="SAM" id="MobiDB-lite"/>
    </source>
</evidence>
<dbReference type="EC" id="3.1.1.74" evidence="3 12"/>
<keyword evidence="7 12" id="KW-0378">Hydrolase</keyword>
<comment type="catalytic activity">
    <reaction evidence="9 12">
        <text>cutin + H2O = cutin monomers.</text>
        <dbReference type="EC" id="3.1.1.74"/>
    </reaction>
</comment>
<dbReference type="PRINTS" id="PR00129">
    <property type="entry name" value="CUTINASE"/>
</dbReference>
<accession>A0A8H7F792</accession>
<evidence type="ECO:0000313" key="14">
    <source>
        <dbReference type="EMBL" id="KAF7778980.1"/>
    </source>
</evidence>
<evidence type="ECO:0000256" key="8">
    <source>
        <dbReference type="ARBA" id="ARBA00023157"/>
    </source>
</evidence>
<dbReference type="PANTHER" id="PTHR48250:SF3">
    <property type="entry name" value="CUTINASE 1-RELATED"/>
    <property type="match status" value="1"/>
</dbReference>
<dbReference type="Gene3D" id="3.40.50.1820">
    <property type="entry name" value="alpha/beta hydrolase"/>
    <property type="match status" value="1"/>
</dbReference>
<evidence type="ECO:0000256" key="9">
    <source>
        <dbReference type="ARBA" id="ARBA00034045"/>
    </source>
</evidence>
<dbReference type="AlphaFoldDB" id="A0A8H7F792"/>
<organism evidence="14 15">
    <name type="scientific">Agaricus bisporus var. burnettii</name>
    <dbReference type="NCBI Taxonomy" id="192524"/>
    <lineage>
        <taxon>Eukaryota</taxon>
        <taxon>Fungi</taxon>
        <taxon>Dikarya</taxon>
        <taxon>Basidiomycota</taxon>
        <taxon>Agaricomycotina</taxon>
        <taxon>Agaricomycetes</taxon>
        <taxon>Agaricomycetidae</taxon>
        <taxon>Agaricales</taxon>
        <taxon>Agaricineae</taxon>
        <taxon>Agaricaceae</taxon>
        <taxon>Agaricus</taxon>
    </lineage>
</organism>
<evidence type="ECO:0000256" key="2">
    <source>
        <dbReference type="ARBA" id="ARBA00007534"/>
    </source>
</evidence>
<evidence type="ECO:0000256" key="4">
    <source>
        <dbReference type="ARBA" id="ARBA00022487"/>
    </source>
</evidence>
<name>A0A8H7F792_AGABI</name>
<feature type="disulfide bond" evidence="11">
    <location>
        <begin position="114"/>
        <end position="121"/>
    </location>
</feature>
<feature type="active site" evidence="10">
    <location>
        <position position="118"/>
    </location>
</feature>
<feature type="active site" description="Nucleophile" evidence="10">
    <location>
        <position position="66"/>
    </location>
</feature>
<evidence type="ECO:0000256" key="3">
    <source>
        <dbReference type="ARBA" id="ARBA00013095"/>
    </source>
</evidence>
<dbReference type="SUPFAM" id="SSF53474">
    <property type="entry name" value="alpha/beta-Hydrolases"/>
    <property type="match status" value="1"/>
</dbReference>
<evidence type="ECO:0000256" key="1">
    <source>
        <dbReference type="ARBA" id="ARBA00004613"/>
    </source>
</evidence>
<reference evidence="14 15" key="1">
    <citation type="journal article" name="Sci. Rep.">
        <title>Telomere-to-telomere assembled and centromere annotated genomes of the two main subspecies of the button mushroom Agaricus bisporus reveal especially polymorphic chromosome ends.</title>
        <authorList>
            <person name="Sonnenberg A.S.M."/>
            <person name="Sedaghat-Telgerd N."/>
            <person name="Lavrijssen B."/>
            <person name="Ohm R.A."/>
            <person name="Hendrickx P.M."/>
            <person name="Scholtmeijer K."/>
            <person name="Baars J.J.P."/>
            <person name="van Peer A."/>
        </authorList>
    </citation>
    <scope>NUCLEOTIDE SEQUENCE [LARGE SCALE GENOMIC DNA]</scope>
    <source>
        <strain evidence="14 15">H119_p4</strain>
    </source>
</reference>
<keyword evidence="6" id="KW-0732">Signal</keyword>
<evidence type="ECO:0000256" key="5">
    <source>
        <dbReference type="ARBA" id="ARBA00022525"/>
    </source>
</evidence>
<evidence type="ECO:0000256" key="11">
    <source>
        <dbReference type="PIRSR" id="PIRSR611150-2"/>
    </source>
</evidence>
<feature type="active site" description="Proton donor/acceptor" evidence="10">
    <location>
        <position position="131"/>
    </location>
</feature>
<dbReference type="InterPro" id="IPR029058">
    <property type="entry name" value="AB_hydrolase_fold"/>
</dbReference>
<protein>
    <recommendedName>
        <fullName evidence="3 12">Cutinase</fullName>
        <ecNumber evidence="3 12">3.1.1.74</ecNumber>
    </recommendedName>
</protein>
<keyword evidence="4 12" id="KW-0719">Serine esterase</keyword>
<dbReference type="GO" id="GO:0005576">
    <property type="term" value="C:extracellular region"/>
    <property type="evidence" value="ECO:0007669"/>
    <property type="project" value="UniProtKB-SubCell"/>
</dbReference>
<evidence type="ECO:0000313" key="15">
    <source>
        <dbReference type="Proteomes" id="UP000629468"/>
    </source>
</evidence>
<evidence type="ECO:0000256" key="10">
    <source>
        <dbReference type="PIRSR" id="PIRSR611150-1"/>
    </source>
</evidence>
<dbReference type="EMBL" id="JABXXO010000004">
    <property type="protein sequence ID" value="KAF7778980.1"/>
    <property type="molecule type" value="Genomic_DNA"/>
</dbReference>